<evidence type="ECO:0000313" key="15">
    <source>
        <dbReference type="Proteomes" id="UP000252519"/>
    </source>
</evidence>
<sequence>MMVTSLVFFVEQTATLLSMYFSHPIVSQVVSFLIKDDGIEFPVITLCNFNAIKKSYIKSEKALEAYKAKHPNFTLNGFFMDAGLDCQESMMICSFGGRQFDCCQYMSVIITSLGKCFK</sequence>
<keyword evidence="11 13" id="KW-0739">Sodium transport</keyword>
<reference evidence="14 15" key="1">
    <citation type="submission" date="2014-10" db="EMBL/GenBank/DDBJ databases">
        <title>Draft genome of the hookworm Ancylostoma caninum.</title>
        <authorList>
            <person name="Mitreva M."/>
        </authorList>
    </citation>
    <scope>NUCLEOTIDE SEQUENCE [LARGE SCALE GENOMIC DNA]</scope>
    <source>
        <strain evidence="14 15">Baltimore</strain>
    </source>
</reference>
<evidence type="ECO:0000256" key="5">
    <source>
        <dbReference type="ARBA" id="ARBA00022692"/>
    </source>
</evidence>
<comment type="subcellular location">
    <subcellularLocation>
        <location evidence="1">Membrane</location>
        <topology evidence="1">Multi-pass membrane protein</topology>
    </subcellularLocation>
</comment>
<evidence type="ECO:0000256" key="3">
    <source>
        <dbReference type="ARBA" id="ARBA00022448"/>
    </source>
</evidence>
<organism evidence="14 15">
    <name type="scientific">Ancylostoma caninum</name>
    <name type="common">Dog hookworm</name>
    <dbReference type="NCBI Taxonomy" id="29170"/>
    <lineage>
        <taxon>Eukaryota</taxon>
        <taxon>Metazoa</taxon>
        <taxon>Ecdysozoa</taxon>
        <taxon>Nematoda</taxon>
        <taxon>Chromadorea</taxon>
        <taxon>Rhabditida</taxon>
        <taxon>Rhabditina</taxon>
        <taxon>Rhabditomorpha</taxon>
        <taxon>Strongyloidea</taxon>
        <taxon>Ancylostomatidae</taxon>
        <taxon>Ancylostomatinae</taxon>
        <taxon>Ancylostoma</taxon>
    </lineage>
</organism>
<evidence type="ECO:0000313" key="14">
    <source>
        <dbReference type="EMBL" id="RCN44075.1"/>
    </source>
</evidence>
<dbReference type="InterPro" id="IPR001873">
    <property type="entry name" value="ENaC"/>
</dbReference>
<keyword evidence="4 13" id="KW-0894">Sodium channel</keyword>
<evidence type="ECO:0000256" key="6">
    <source>
        <dbReference type="ARBA" id="ARBA00022989"/>
    </source>
</evidence>
<proteinExistence type="inferred from homology"/>
<keyword evidence="15" id="KW-1185">Reference proteome</keyword>
<comment type="similarity">
    <text evidence="2 13">Belongs to the amiloride-sensitive sodium channel (TC 1.A.6) family.</text>
</comment>
<evidence type="ECO:0000256" key="12">
    <source>
        <dbReference type="ARBA" id="ARBA00023303"/>
    </source>
</evidence>
<accession>A0A368GM75</accession>
<evidence type="ECO:0000256" key="1">
    <source>
        <dbReference type="ARBA" id="ARBA00004141"/>
    </source>
</evidence>
<evidence type="ECO:0000256" key="2">
    <source>
        <dbReference type="ARBA" id="ARBA00007193"/>
    </source>
</evidence>
<keyword evidence="6" id="KW-1133">Transmembrane helix</keyword>
<dbReference type="Pfam" id="PF00858">
    <property type="entry name" value="ASC"/>
    <property type="match status" value="2"/>
</dbReference>
<evidence type="ECO:0000256" key="10">
    <source>
        <dbReference type="ARBA" id="ARBA00023180"/>
    </source>
</evidence>
<evidence type="ECO:0000256" key="13">
    <source>
        <dbReference type="RuleBase" id="RU000679"/>
    </source>
</evidence>
<evidence type="ECO:0000256" key="9">
    <source>
        <dbReference type="ARBA" id="ARBA00023136"/>
    </source>
</evidence>
<comment type="caution">
    <text evidence="14">The sequence shown here is derived from an EMBL/GenBank/DDBJ whole genome shotgun (WGS) entry which is preliminary data.</text>
</comment>
<keyword evidence="10" id="KW-0325">Glycoprotein</keyword>
<dbReference type="Proteomes" id="UP000252519">
    <property type="component" value="Unassembled WGS sequence"/>
</dbReference>
<dbReference type="GO" id="GO:0016020">
    <property type="term" value="C:membrane"/>
    <property type="evidence" value="ECO:0007669"/>
    <property type="project" value="UniProtKB-SubCell"/>
</dbReference>
<gene>
    <name evidence="14" type="ORF">ANCCAN_09938</name>
</gene>
<evidence type="ECO:0000256" key="4">
    <source>
        <dbReference type="ARBA" id="ARBA00022461"/>
    </source>
</evidence>
<dbReference type="AlphaFoldDB" id="A0A368GM75"/>
<keyword evidence="8 13" id="KW-0406">Ion transport</keyword>
<keyword evidence="3 13" id="KW-0813">Transport</keyword>
<dbReference type="GO" id="GO:0005272">
    <property type="term" value="F:sodium channel activity"/>
    <property type="evidence" value="ECO:0007669"/>
    <property type="project" value="UniProtKB-KW"/>
</dbReference>
<dbReference type="STRING" id="29170.A0A368GM75"/>
<name>A0A368GM75_ANCCA</name>
<evidence type="ECO:0000256" key="11">
    <source>
        <dbReference type="ARBA" id="ARBA00023201"/>
    </source>
</evidence>
<keyword evidence="7" id="KW-0915">Sodium</keyword>
<protein>
    <submittedName>
        <fullName evidence="14">Uncharacterized protein</fullName>
    </submittedName>
</protein>
<keyword evidence="5 13" id="KW-0812">Transmembrane</keyword>
<keyword evidence="9" id="KW-0472">Membrane</keyword>
<evidence type="ECO:0000256" key="8">
    <source>
        <dbReference type="ARBA" id="ARBA00023065"/>
    </source>
</evidence>
<keyword evidence="12 13" id="KW-0407">Ion channel</keyword>
<dbReference type="EMBL" id="JOJR01000139">
    <property type="protein sequence ID" value="RCN44075.1"/>
    <property type="molecule type" value="Genomic_DNA"/>
</dbReference>
<dbReference type="OrthoDB" id="8065060at2759"/>
<evidence type="ECO:0000256" key="7">
    <source>
        <dbReference type="ARBA" id="ARBA00023053"/>
    </source>
</evidence>